<dbReference type="Proteomes" id="UP000011519">
    <property type="component" value="Unassembled WGS sequence"/>
</dbReference>
<gene>
    <name evidence="2" type="ORF">C483_06635</name>
</gene>
<dbReference type="EMBL" id="AOIM01000015">
    <property type="protein sequence ID" value="ELY92985.1"/>
    <property type="molecule type" value="Genomic_DNA"/>
</dbReference>
<dbReference type="PATRIC" id="fig|1227493.4.peg.1310"/>
<proteinExistence type="predicted"/>
<dbReference type="OrthoDB" id="320255at2157"/>
<dbReference type="STRING" id="1227493.C483_06635"/>
<evidence type="ECO:0000256" key="1">
    <source>
        <dbReference type="SAM" id="MobiDB-lite"/>
    </source>
</evidence>
<feature type="compositionally biased region" description="Acidic residues" evidence="1">
    <location>
        <begin position="90"/>
        <end position="101"/>
    </location>
</feature>
<accession>M0A2I1</accession>
<evidence type="ECO:0000313" key="3">
    <source>
        <dbReference type="Proteomes" id="UP000011519"/>
    </source>
</evidence>
<name>M0A2I1_9EURY</name>
<keyword evidence="3" id="KW-1185">Reference proteome</keyword>
<sequence>MSANEHSTDTEAGNRGFGTFFRTYTKTWVHTVATVGLTAFGTLTFVHRWFAALAFASYLLPPIILYIRWRRQAGDLDVFSGHSSPAQTEPEAETDQTEPEVDQTATDSETSATRDGRQSRGDRPDDEQSDEPERTPEKARDGTVEPEVGADDVAERDVASDAMADSHAVTAGDDAETAGVDAETADVDAETTDGDTEIADDNTNTADDADSPDESDQWLLPSVPTTATLHDVVVTETGRGYAVGDGGVVLTEADEWTTVLEDGPGAAGNDLVGVDATDDGDAVWVAGDSGTVGRLETETGRHTDHTAPRDITNNWLGLAVGGSTGEETVLLADGSGTVVRGQYRDGNVTWDEPVSPGSGSSLSGVALADATTGYCCDTNDGVFETTDGGQSFDRIGIEGADGTLTDVAVRAVMETDDGHPGDGPPSSVLLSADDGVVHRYDGTNWTPERVSSTALTGIARDGNRTVACSDDGSLFERTSPASWSPIDDDFGSFDSDDIDALHAVSIVSGRCIAVGTAGTIIQQGRYGQPEDGNE</sequence>
<feature type="compositionally biased region" description="Basic and acidic residues" evidence="1">
    <location>
        <begin position="112"/>
        <end position="123"/>
    </location>
</feature>
<dbReference type="SUPFAM" id="SSF63829">
    <property type="entry name" value="Calcium-dependent phosphotriesterase"/>
    <property type="match status" value="1"/>
</dbReference>
<comment type="caution">
    <text evidence="2">The sequence shown here is derived from an EMBL/GenBank/DDBJ whole genome shotgun (WGS) entry which is preliminary data.</text>
</comment>
<feature type="region of interest" description="Disordered" evidence="1">
    <location>
        <begin position="80"/>
        <end position="215"/>
    </location>
</feature>
<protein>
    <submittedName>
        <fullName evidence="2">Uncharacterized protein</fullName>
    </submittedName>
</protein>
<dbReference type="RefSeq" id="WP_006652558.1">
    <property type="nucleotide sequence ID" value="NZ_AOIM01000015.1"/>
</dbReference>
<reference evidence="2 3" key="1">
    <citation type="journal article" date="2014" name="PLoS Genet.">
        <title>Phylogenetically driven sequencing of extremely halophilic archaea reveals strategies for static and dynamic osmo-response.</title>
        <authorList>
            <person name="Becker E.A."/>
            <person name="Seitzer P.M."/>
            <person name="Tritt A."/>
            <person name="Larsen D."/>
            <person name="Krusor M."/>
            <person name="Yao A.I."/>
            <person name="Wu D."/>
            <person name="Madern D."/>
            <person name="Eisen J.A."/>
            <person name="Darling A.E."/>
            <person name="Facciotti M.T."/>
        </authorList>
    </citation>
    <scope>NUCLEOTIDE SEQUENCE [LARGE SCALE GENOMIC DNA]</scope>
    <source>
        <strain evidence="2 3">JCM 10989</strain>
    </source>
</reference>
<feature type="compositionally biased region" description="Acidic residues" evidence="1">
    <location>
        <begin position="183"/>
        <end position="200"/>
    </location>
</feature>
<feature type="compositionally biased region" description="Basic and acidic residues" evidence="1">
    <location>
        <begin position="131"/>
        <end position="143"/>
    </location>
</feature>
<dbReference type="AlphaFoldDB" id="M0A2I1"/>
<evidence type="ECO:0000313" key="2">
    <source>
        <dbReference type="EMBL" id="ELY92985.1"/>
    </source>
</evidence>
<organism evidence="2 3">
    <name type="scientific">Natrialba hulunbeirensis JCM 10989</name>
    <dbReference type="NCBI Taxonomy" id="1227493"/>
    <lineage>
        <taxon>Archaea</taxon>
        <taxon>Methanobacteriati</taxon>
        <taxon>Methanobacteriota</taxon>
        <taxon>Stenosarchaea group</taxon>
        <taxon>Halobacteria</taxon>
        <taxon>Halobacteriales</taxon>
        <taxon>Natrialbaceae</taxon>
        <taxon>Natrialba</taxon>
    </lineage>
</organism>